<evidence type="ECO:0000259" key="1">
    <source>
        <dbReference type="Pfam" id="PF18135"/>
    </source>
</evidence>
<dbReference type="Proteomes" id="UP000310406">
    <property type="component" value="Unassembled WGS sequence"/>
</dbReference>
<gene>
    <name evidence="2" type="ORF">EZV76_05195</name>
</gene>
<reference evidence="2 3" key="1">
    <citation type="submission" date="2019-03" db="EMBL/GenBank/DDBJ databases">
        <title>Muricauda SCR12 sp.nov, a marine bacterium isolated from Pacific Ocean:the Okinawa trough.</title>
        <authorList>
            <person name="Liu L."/>
        </authorList>
    </citation>
    <scope>NUCLEOTIDE SEQUENCE [LARGE SCALE GENOMIC DNA]</scope>
    <source>
        <strain evidence="2 3">SCR12</strain>
    </source>
</reference>
<comment type="caution">
    <text evidence="2">The sequence shown here is derived from an EMBL/GenBank/DDBJ whole genome shotgun (WGS) entry which is preliminary data.</text>
</comment>
<proteinExistence type="predicted"/>
<dbReference type="InterPro" id="IPR041635">
    <property type="entry name" value="Type_ISP_LLaBIII_C"/>
</dbReference>
<protein>
    <recommendedName>
        <fullName evidence="1">Type ISP restriction-modification enzyme LLaBIII C-terminal specificity domain-containing protein</fullName>
    </recommendedName>
</protein>
<name>A0A4S8RUI3_9FLAO</name>
<dbReference type="EMBL" id="SNTZ01000001">
    <property type="protein sequence ID" value="THV61732.1"/>
    <property type="molecule type" value="Genomic_DNA"/>
</dbReference>
<dbReference type="AlphaFoldDB" id="A0A4S8RUI3"/>
<evidence type="ECO:0000313" key="2">
    <source>
        <dbReference type="EMBL" id="THV61732.1"/>
    </source>
</evidence>
<keyword evidence="3" id="KW-1185">Reference proteome</keyword>
<dbReference type="Pfam" id="PF18135">
    <property type="entry name" value="Type_ISP_C"/>
    <property type="match status" value="1"/>
</dbReference>
<dbReference type="OrthoDB" id="9759819at2"/>
<dbReference type="RefSeq" id="WP_136565500.1">
    <property type="nucleotide sequence ID" value="NZ_SNTZ01000001.1"/>
</dbReference>
<accession>A0A4S8RUI3</accession>
<organism evidence="2 3">
    <name type="scientific">Flagellimonas alvinocaridis</name>
    <dbReference type="NCBI Taxonomy" id="2530200"/>
    <lineage>
        <taxon>Bacteria</taxon>
        <taxon>Pseudomonadati</taxon>
        <taxon>Bacteroidota</taxon>
        <taxon>Flavobacteriia</taxon>
        <taxon>Flavobacteriales</taxon>
        <taxon>Flavobacteriaceae</taxon>
        <taxon>Flagellimonas</taxon>
    </lineage>
</organism>
<sequence length="227" mass="26181">MVVFPKSYPSALHSQQLTDFIKQWIEVHPDVLQQIIETLELDYDHGEFTGNVCFINNPQIREDYKNAFSTEDLFHYSYATMHASHLRSKYGDFCWSNTALIPTPNKDSFWKLVAIGEKLNELHIMEVMDDFKIGKPITNDTLQKTAHPIPNEFHVLVESSPTIIEINDWTLNFSIGPYHPIRSVMSTAPAPSFSKIEFKELMLTIRKIRNSQSLLAQIDGVFETFDQ</sequence>
<feature type="domain" description="Type ISP restriction-modification enzyme LLaBIII C-terminal specificity" evidence="1">
    <location>
        <begin position="59"/>
        <end position="179"/>
    </location>
</feature>
<evidence type="ECO:0000313" key="3">
    <source>
        <dbReference type="Proteomes" id="UP000310406"/>
    </source>
</evidence>